<dbReference type="SUPFAM" id="SSF55681">
    <property type="entry name" value="Class II aaRS and biotin synthetases"/>
    <property type="match status" value="1"/>
</dbReference>
<keyword evidence="3" id="KW-0963">Cytoplasm</keyword>
<dbReference type="PANTHER" id="PTHR43697:SF1">
    <property type="entry name" value="SERINE--TRNA LIGASE"/>
    <property type="match status" value="1"/>
</dbReference>
<evidence type="ECO:0000256" key="2">
    <source>
        <dbReference type="ARBA" id="ARBA00010728"/>
    </source>
</evidence>
<evidence type="ECO:0000256" key="1">
    <source>
        <dbReference type="ARBA" id="ARBA00005045"/>
    </source>
</evidence>
<evidence type="ECO:0000313" key="10">
    <source>
        <dbReference type="Proteomes" id="UP000034508"/>
    </source>
</evidence>
<dbReference type="GO" id="GO:0000166">
    <property type="term" value="F:nucleotide binding"/>
    <property type="evidence" value="ECO:0007669"/>
    <property type="project" value="InterPro"/>
</dbReference>
<protein>
    <recommendedName>
        <fullName evidence="5">Seryl-tRNA(Ser/Sec) synthetase</fullName>
    </recommendedName>
</protein>
<sequence length="265" mass="30117">MLDLKYIRENLKEVQKNLEKRGAKVDLDKLLEFSGKKKDLQSQIELLRFEQKKLTGKNDRAVKIKQMLKDLEPQLQEIAENLKTEAVKMPNILQDDVPEGKDETQNVVLREVGEINPPAGEKKDPDHIEIGKALDLIDIDRAVKVSGNRFYFLKNQAVELEFALVKYVIDLVKAENFQPILPPILIKEEMAWGSGHFEAINDDAYHMKNDPLVAIGTSEQSILPYFAGEVIEKLPQRFLGFSTCLRREAGSYGKDVISGSGIVRW</sequence>
<reference evidence="9 10" key="1">
    <citation type="journal article" date="2015" name="Nature">
        <title>rRNA introns, odd ribosomes, and small enigmatic genomes across a large radiation of phyla.</title>
        <authorList>
            <person name="Brown C.T."/>
            <person name="Hug L.A."/>
            <person name="Thomas B.C."/>
            <person name="Sharon I."/>
            <person name="Castelle C.J."/>
            <person name="Singh A."/>
            <person name="Wilkins M.J."/>
            <person name="Williams K.H."/>
            <person name="Banfield J.F."/>
        </authorList>
    </citation>
    <scope>NUCLEOTIDE SEQUENCE [LARGE SCALE GENOMIC DNA]</scope>
</reference>
<dbReference type="GO" id="GO:0004828">
    <property type="term" value="F:serine-tRNA ligase activity"/>
    <property type="evidence" value="ECO:0007669"/>
    <property type="project" value="UniProtKB-EC"/>
</dbReference>
<dbReference type="GO" id="GO:0006412">
    <property type="term" value="P:translation"/>
    <property type="evidence" value="ECO:0007669"/>
    <property type="project" value="UniProtKB-KW"/>
</dbReference>
<comment type="caution">
    <text evidence="9">The sequence shown here is derived from an EMBL/GenBank/DDBJ whole genome shotgun (WGS) entry which is preliminary data.</text>
</comment>
<comment type="pathway">
    <text evidence="1">Aminoacyl-tRNA biosynthesis; selenocysteinyl-tRNA(Sec) biosynthesis; L-seryl-tRNA(Sec) from L-serine and tRNA(Sec): step 1/1.</text>
</comment>
<evidence type="ECO:0000256" key="4">
    <source>
        <dbReference type="ARBA" id="ARBA00022917"/>
    </source>
</evidence>
<keyword evidence="4" id="KW-0648">Protein biosynthesis</keyword>
<dbReference type="Gene3D" id="1.10.287.40">
    <property type="entry name" value="Serine-tRNA synthetase, tRNA binding domain"/>
    <property type="match status" value="1"/>
</dbReference>
<evidence type="ECO:0000259" key="8">
    <source>
        <dbReference type="Pfam" id="PF02403"/>
    </source>
</evidence>
<name>A0A0G0FVZ4_9BACT</name>
<evidence type="ECO:0000256" key="5">
    <source>
        <dbReference type="ARBA" id="ARBA00033352"/>
    </source>
</evidence>
<comment type="similarity">
    <text evidence="2">Belongs to the class-II aminoacyl-tRNA synthetase family. Type-1 seryl-tRNA synthetase subfamily.</text>
</comment>
<dbReference type="AlphaFoldDB" id="A0A0G0FVZ4"/>
<dbReference type="InterPro" id="IPR015866">
    <property type="entry name" value="Ser-tRNA-synth_1_N"/>
</dbReference>
<dbReference type="Pfam" id="PF02403">
    <property type="entry name" value="Seryl_tRNA_N"/>
    <property type="match status" value="1"/>
</dbReference>
<dbReference type="SUPFAM" id="SSF46589">
    <property type="entry name" value="tRNA-binding arm"/>
    <property type="match status" value="1"/>
</dbReference>
<dbReference type="Gene3D" id="3.30.930.10">
    <property type="entry name" value="Bira Bifunctional Protein, Domain 2"/>
    <property type="match status" value="1"/>
</dbReference>
<accession>A0A0G0FVZ4</accession>
<evidence type="ECO:0000256" key="3">
    <source>
        <dbReference type="ARBA" id="ARBA00022490"/>
    </source>
</evidence>
<comment type="catalytic activity">
    <reaction evidence="7">
        <text>tRNA(Ser) + L-serine + ATP = L-seryl-tRNA(Ser) + AMP + diphosphate + H(+)</text>
        <dbReference type="Rhea" id="RHEA:12292"/>
        <dbReference type="Rhea" id="RHEA-COMP:9669"/>
        <dbReference type="Rhea" id="RHEA-COMP:9703"/>
        <dbReference type="ChEBI" id="CHEBI:15378"/>
        <dbReference type="ChEBI" id="CHEBI:30616"/>
        <dbReference type="ChEBI" id="CHEBI:33019"/>
        <dbReference type="ChEBI" id="CHEBI:33384"/>
        <dbReference type="ChEBI" id="CHEBI:78442"/>
        <dbReference type="ChEBI" id="CHEBI:78533"/>
        <dbReference type="ChEBI" id="CHEBI:456215"/>
        <dbReference type="EC" id="6.1.1.11"/>
    </reaction>
</comment>
<dbReference type="InterPro" id="IPR010978">
    <property type="entry name" value="tRNA-bd_arm"/>
</dbReference>
<proteinExistence type="inferred from homology"/>
<evidence type="ECO:0000313" key="9">
    <source>
        <dbReference type="EMBL" id="KKQ18035.1"/>
    </source>
</evidence>
<dbReference type="InterPro" id="IPR045864">
    <property type="entry name" value="aa-tRNA-synth_II/BPL/LPL"/>
</dbReference>
<comment type="catalytic activity">
    <reaction evidence="6">
        <text>tRNA(Sec) + L-serine + ATP = L-seryl-tRNA(Sec) + AMP + diphosphate + H(+)</text>
        <dbReference type="Rhea" id="RHEA:42580"/>
        <dbReference type="Rhea" id="RHEA-COMP:9742"/>
        <dbReference type="Rhea" id="RHEA-COMP:10128"/>
        <dbReference type="ChEBI" id="CHEBI:15378"/>
        <dbReference type="ChEBI" id="CHEBI:30616"/>
        <dbReference type="ChEBI" id="CHEBI:33019"/>
        <dbReference type="ChEBI" id="CHEBI:33384"/>
        <dbReference type="ChEBI" id="CHEBI:78442"/>
        <dbReference type="ChEBI" id="CHEBI:78533"/>
        <dbReference type="ChEBI" id="CHEBI:456215"/>
        <dbReference type="EC" id="6.1.1.11"/>
    </reaction>
</comment>
<dbReference type="PATRIC" id="fig|1618331.3.peg.630"/>
<keyword evidence="9" id="KW-0436">Ligase</keyword>
<gene>
    <name evidence="9" type="ORF">US31_C0011G0017</name>
</gene>
<dbReference type="InterPro" id="IPR042103">
    <property type="entry name" value="SerRS_1_N_sf"/>
</dbReference>
<dbReference type="Proteomes" id="UP000034508">
    <property type="component" value="Unassembled WGS sequence"/>
</dbReference>
<evidence type="ECO:0000256" key="6">
    <source>
        <dbReference type="ARBA" id="ARBA00047929"/>
    </source>
</evidence>
<dbReference type="EMBL" id="LBSM01000011">
    <property type="protein sequence ID" value="KKQ18035.1"/>
    <property type="molecule type" value="Genomic_DNA"/>
</dbReference>
<feature type="domain" description="Serine-tRNA synthetase type1 N-terminal" evidence="8">
    <location>
        <begin position="1"/>
        <end position="92"/>
    </location>
</feature>
<organism evidence="9 10">
    <name type="scientific">Berkelbacteria bacterium GW2011_GWA1_36_9</name>
    <dbReference type="NCBI Taxonomy" id="1618331"/>
    <lineage>
        <taxon>Bacteria</taxon>
        <taxon>Candidatus Berkelbacteria</taxon>
    </lineage>
</organism>
<evidence type="ECO:0000256" key="7">
    <source>
        <dbReference type="ARBA" id="ARBA00048823"/>
    </source>
</evidence>
<dbReference type="PANTHER" id="PTHR43697">
    <property type="entry name" value="SERYL-TRNA SYNTHETASE"/>
    <property type="match status" value="1"/>
</dbReference>